<keyword evidence="3" id="KW-1185">Reference proteome</keyword>
<dbReference type="Proteomes" id="UP000005459">
    <property type="component" value="Unassembled WGS sequence"/>
</dbReference>
<accession>F9UHQ8</accession>
<dbReference type="RefSeq" id="WP_007195333.1">
    <property type="nucleotide sequence ID" value="NZ_AFWV01000020.1"/>
</dbReference>
<gene>
    <name evidence="2" type="ORF">ThimaDRAFT_4461</name>
</gene>
<dbReference type="EMBL" id="AFWV01000020">
    <property type="protein sequence ID" value="EGV16234.1"/>
    <property type="molecule type" value="Genomic_DNA"/>
</dbReference>
<evidence type="ECO:0000313" key="2">
    <source>
        <dbReference type="EMBL" id="EGV16234.1"/>
    </source>
</evidence>
<proteinExistence type="predicted"/>
<dbReference type="AlphaFoldDB" id="F9UHQ8"/>
<sequence length="209" mass="22691">MARMRIATVEYRRCEPCALDYTGPHCPRCRHPTSVLTPRLTRSLLIVVDPACPDFVREERWRCRSCEALYVPPAIAPIVARAARCTCGATLFDRAALADIFAGATTPLAQAQRVVAAIKRRKRCRTCGAALAPPCWCPICAATQLATSSILPLRSTWVYVPTGNAATELTDRIADQTPDPRDPTPDDDAIATDPTADMASDSPAPARED</sequence>
<protein>
    <submittedName>
        <fullName evidence="2">Uncharacterized protein</fullName>
    </submittedName>
</protein>
<dbReference type="STRING" id="768671.ThimaDRAFT_4461"/>
<organism evidence="2 3">
    <name type="scientific">Thiocapsa marina 5811</name>
    <dbReference type="NCBI Taxonomy" id="768671"/>
    <lineage>
        <taxon>Bacteria</taxon>
        <taxon>Pseudomonadati</taxon>
        <taxon>Pseudomonadota</taxon>
        <taxon>Gammaproteobacteria</taxon>
        <taxon>Chromatiales</taxon>
        <taxon>Chromatiaceae</taxon>
        <taxon>Thiocapsa</taxon>
    </lineage>
</organism>
<reference evidence="2 3" key="1">
    <citation type="submission" date="2011-06" db="EMBL/GenBank/DDBJ databases">
        <title>The draft genome of Thiocapsa marina 5811.</title>
        <authorList>
            <consortium name="US DOE Joint Genome Institute (JGI-PGF)"/>
            <person name="Lucas S."/>
            <person name="Han J."/>
            <person name="Cheng J.-F."/>
            <person name="Goodwin L."/>
            <person name="Pitluck S."/>
            <person name="Peters L."/>
            <person name="Land M.L."/>
            <person name="Hauser L."/>
            <person name="Vogl K."/>
            <person name="Liu Z."/>
            <person name="Imhoff J."/>
            <person name="Thiel V."/>
            <person name="Frigaard N.-U."/>
            <person name="Bryant D."/>
            <person name="Woyke T.J."/>
        </authorList>
    </citation>
    <scope>NUCLEOTIDE SEQUENCE [LARGE SCALE GENOMIC DNA]</scope>
    <source>
        <strain evidence="2 3">5811</strain>
    </source>
</reference>
<feature type="region of interest" description="Disordered" evidence="1">
    <location>
        <begin position="169"/>
        <end position="209"/>
    </location>
</feature>
<name>F9UHQ8_9GAMM</name>
<feature type="compositionally biased region" description="Basic and acidic residues" evidence="1">
    <location>
        <begin position="169"/>
        <end position="184"/>
    </location>
</feature>
<evidence type="ECO:0000313" key="3">
    <source>
        <dbReference type="Proteomes" id="UP000005459"/>
    </source>
</evidence>
<evidence type="ECO:0000256" key="1">
    <source>
        <dbReference type="SAM" id="MobiDB-lite"/>
    </source>
</evidence>